<dbReference type="Pfam" id="PF07505">
    <property type="entry name" value="DUF5131"/>
    <property type="match status" value="1"/>
</dbReference>
<evidence type="ECO:0000313" key="1">
    <source>
        <dbReference type="EMBL" id="GAI92168.1"/>
    </source>
</evidence>
<dbReference type="EMBL" id="BARW01016533">
    <property type="protein sequence ID" value="GAI92168.1"/>
    <property type="molecule type" value="Genomic_DNA"/>
</dbReference>
<feature type="non-terminal residue" evidence="1">
    <location>
        <position position="1"/>
    </location>
</feature>
<reference evidence="1" key="1">
    <citation type="journal article" date="2014" name="Front. Microbiol.">
        <title>High frequency of phylogenetically diverse reductive dehalogenase-homologous genes in deep subseafloor sedimentary metagenomes.</title>
        <authorList>
            <person name="Kawai M."/>
            <person name="Futagami T."/>
            <person name="Toyoda A."/>
            <person name="Takaki Y."/>
            <person name="Nishi S."/>
            <person name="Hori S."/>
            <person name="Arai W."/>
            <person name="Tsubouchi T."/>
            <person name="Morono Y."/>
            <person name="Uchiyama I."/>
            <person name="Ito T."/>
            <person name="Fujiyama A."/>
            <person name="Inagaki F."/>
            <person name="Takami H."/>
        </authorList>
    </citation>
    <scope>NUCLEOTIDE SEQUENCE</scope>
    <source>
        <strain evidence="1">Expedition CK06-06</strain>
    </source>
</reference>
<protein>
    <recommendedName>
        <fullName evidence="2">Radical SAM core domain-containing protein</fullName>
    </recommendedName>
</protein>
<name>X1SGS3_9ZZZZ</name>
<comment type="caution">
    <text evidence="1">The sequence shown here is derived from an EMBL/GenBank/DDBJ whole genome shotgun (WGS) entry which is preliminary data.</text>
</comment>
<proteinExistence type="predicted"/>
<sequence length="140" mass="16318">QNIPWDEVPDNVWLGVTITGEETDEEQLKLLEQLVRVRATLHFVSFEPLLGPITCEVLDMIESFDIVRWVIVGVQTKPTKLPKLEWINEIIDCVWYESMGNVTLFMKNNLRKMAPAIKEFQEWELGDGMIQEFPKCHNET</sequence>
<evidence type="ECO:0008006" key="2">
    <source>
        <dbReference type="Google" id="ProtNLM"/>
    </source>
</evidence>
<accession>X1SGS3</accession>
<organism evidence="1">
    <name type="scientific">marine sediment metagenome</name>
    <dbReference type="NCBI Taxonomy" id="412755"/>
    <lineage>
        <taxon>unclassified sequences</taxon>
        <taxon>metagenomes</taxon>
        <taxon>ecological metagenomes</taxon>
    </lineage>
</organism>
<gene>
    <name evidence="1" type="ORF">S12H4_28771</name>
</gene>
<dbReference type="AlphaFoldDB" id="X1SGS3"/>
<dbReference type="InterPro" id="IPR011101">
    <property type="entry name" value="DUF5131"/>
</dbReference>